<protein>
    <submittedName>
        <fullName evidence="13">ABC transporter-like protein</fullName>
    </submittedName>
</protein>
<keyword evidence="7 10" id="KW-1133">Transmembrane helix</keyword>
<feature type="region of interest" description="Disordered" evidence="9">
    <location>
        <begin position="47"/>
        <end position="119"/>
    </location>
</feature>
<dbReference type="InterPro" id="IPR027417">
    <property type="entry name" value="P-loop_NTPase"/>
</dbReference>
<comment type="subcellular location">
    <subcellularLocation>
        <location evidence="2">Endomembrane system</location>
    </subcellularLocation>
    <subcellularLocation>
        <location evidence="1">Membrane</location>
        <topology evidence="1">Multi-pass membrane protein</topology>
    </subcellularLocation>
</comment>
<dbReference type="InterPro" id="IPR011527">
    <property type="entry name" value="ABC1_TM_dom"/>
</dbReference>
<dbReference type="OrthoDB" id="6500128at2759"/>
<feature type="transmembrane region" description="Helical" evidence="10">
    <location>
        <begin position="353"/>
        <end position="376"/>
    </location>
</feature>
<dbReference type="SMART" id="SM00382">
    <property type="entry name" value="AAA"/>
    <property type="match status" value="2"/>
</dbReference>
<feature type="transmembrane region" description="Helical" evidence="10">
    <location>
        <begin position="1041"/>
        <end position="1061"/>
    </location>
</feature>
<evidence type="ECO:0000256" key="1">
    <source>
        <dbReference type="ARBA" id="ARBA00004141"/>
    </source>
</evidence>
<dbReference type="InterPro" id="IPR017871">
    <property type="entry name" value="ABC_transporter-like_CS"/>
</dbReference>
<dbReference type="InParanoid" id="A0A1Y2DX64"/>
<comment type="caution">
    <text evidence="13">The sequence shown here is derived from an EMBL/GenBank/DDBJ whole genome shotgun (WGS) entry which is preliminary data.</text>
</comment>
<feature type="compositionally biased region" description="Polar residues" evidence="9">
    <location>
        <begin position="99"/>
        <end position="109"/>
    </location>
</feature>
<evidence type="ECO:0000256" key="8">
    <source>
        <dbReference type="ARBA" id="ARBA00023136"/>
    </source>
</evidence>
<keyword evidence="8 10" id="KW-0472">Membrane</keyword>
<feature type="compositionally biased region" description="Polar residues" evidence="9">
    <location>
        <begin position="76"/>
        <end position="91"/>
    </location>
</feature>
<evidence type="ECO:0000256" key="10">
    <source>
        <dbReference type="SAM" id="Phobius"/>
    </source>
</evidence>
<sequence>MEEKIPNGKADIRLTPASVPENAFIASPPLAAEQQMELVSEAFMPQPPMDAMHSVAPTSPVASSTRHEAVTDTDKTQATCEQPNENYTVPVSSDAAGNASAQPAGQTPASPKKPSKRDEYKKTLSNFTRIFSYSSRGDCVILNAAVVAAIGAGLTFPLLIIVFETITGIFNQSVLSIVYLFIGRLVLGYIATLGFRTASLRISSAMRLEYLKAILGQTVSLLDTQPSGQIASIVTTVTHTLQTGIGEKLSLLIQSISLIVSAVIISLIRSWKLTLVTSCGLFVITICYCVTIPFVLSNMKEIEESNVKASAVVSESLGAIRMVAACGAEEKMGMRYQHWVDESREKGMWLSKIMAVQQGTIFFSVYATFALSFWYATRMLLKSEITNVSTLIIVLMCVMMIVTAVGGIAAPFSAVARSAGAAGILFIGIDAPRPITTGLKDPDVSATGDIMLCNVNFTYPSRPTAKILDNVSFVIPAGKVTAIVGPSGSGKSTIVGLIERWYDLDGDMDKKMLILYFRNGFIQTGGKNLHELDLKWWRSQIGLVQQEPFLFNDTILNNVAFGLVGTDWERAPHDKKRELVEQACKEAFADEFISRLPEGYDTSVGNSGIKLSGGQRQRLAIARSIVKQPKILILDEATSSIDVRGEKMVQAALDKVAKNRTTIMIAHRLSTVKRADNIVVLQKGKVVQQGTHDSLMAQEGGAYWLLSNSQRLLMSEEADESSDLPDADVRGKDILVTHTEAKTEPSDSASAGSHETAYKPKGTFRSFGAMLVEQKPFWPWYTIMLVGALIAGASAPLQALMFAALISSYSYWGDYLVALTNFWCLMFLILAIAVGIGYFALGFASTRVAFLITTVYCAEYFQNILSKPIPFFDTENHSTGTLTALISTDPAQLQQLLGINMAFVTISVLNVIGCLTISFYFGWKLTLVAISSAMPLALAAGFFRIRCEKGFEKLTLEVFSESAKFATEAVDAIRTVTALTLEDSICARYEKLLRDHVSKALRRDRYTTLVFAASDSLPLLCMAFVLWYGSRLLVSGEYGTFNYLIVYIAVIQGAIGAGQWLSFGPNISQATVAANRIQETRVRDKDETSQTTLNDNVVHMEEKGVKIELHNVWFKYPTRDVPVLSDLNMTIEKGQFAAIVGPSGCGKTSIISLLERFYKLNSGQILFNGTDISTIPLQAHRKLISLVAQEPSLFEGSIRENILLGVDETTTLDSVLYQSCREAEIHDFIVSLPEGYDTKVGTKGVLLSGGQRQRISIARALIRNPKVLLLDEPTSNLDSETERLVQEVLLRNREDRTVVMVAHRLATVQNADVIFVLGDEGVLERGTHGELLQRSGLYYSMCQSQALDRQCPDLFEKGFGGEV</sequence>
<dbReference type="CDD" id="cd18577">
    <property type="entry name" value="ABC_6TM_Pgp_ABCB1_D1_like"/>
    <property type="match status" value="1"/>
</dbReference>
<dbReference type="STRING" id="1141098.A0A1Y2DX64"/>
<keyword evidence="14" id="KW-1185">Reference proteome</keyword>
<dbReference type="Proteomes" id="UP000193689">
    <property type="component" value="Unassembled WGS sequence"/>
</dbReference>
<keyword evidence="5" id="KW-0547">Nucleotide-binding</keyword>
<feature type="transmembrane region" description="Helical" evidence="10">
    <location>
        <begin position="274"/>
        <end position="296"/>
    </location>
</feature>
<accession>A0A1Y2DX64</accession>
<feature type="compositionally biased region" description="Basic and acidic residues" evidence="9">
    <location>
        <begin position="65"/>
        <end position="75"/>
    </location>
</feature>
<dbReference type="Pfam" id="PF00664">
    <property type="entry name" value="ABC_membrane"/>
    <property type="match status" value="2"/>
</dbReference>
<reference evidence="13 14" key="1">
    <citation type="submission" date="2016-07" db="EMBL/GenBank/DDBJ databases">
        <title>Pervasive Adenine N6-methylation of Active Genes in Fungi.</title>
        <authorList>
            <consortium name="DOE Joint Genome Institute"/>
            <person name="Mondo S.J."/>
            <person name="Dannebaum R.O."/>
            <person name="Kuo R.C."/>
            <person name="Labutti K."/>
            <person name="Haridas S."/>
            <person name="Kuo A."/>
            <person name="Salamov A."/>
            <person name="Ahrendt S.R."/>
            <person name="Lipzen A."/>
            <person name="Sullivan W."/>
            <person name="Andreopoulos W.B."/>
            <person name="Clum A."/>
            <person name="Lindquist E."/>
            <person name="Daum C."/>
            <person name="Ramamoorthy G.K."/>
            <person name="Gryganskyi A."/>
            <person name="Culley D."/>
            <person name="Magnuson J.K."/>
            <person name="James T.Y."/>
            <person name="O'Malley M.A."/>
            <person name="Stajich J.E."/>
            <person name="Spatafora J.W."/>
            <person name="Visel A."/>
            <person name="Grigoriev I.V."/>
        </authorList>
    </citation>
    <scope>NUCLEOTIDE SEQUENCE [LARGE SCALE GENOMIC DNA]</scope>
    <source>
        <strain evidence="13 14">CBS 129021</strain>
    </source>
</reference>
<feature type="domain" description="ABC transmembrane type-1" evidence="12">
    <location>
        <begin position="144"/>
        <end position="417"/>
    </location>
</feature>
<dbReference type="PROSITE" id="PS50893">
    <property type="entry name" value="ABC_TRANSPORTER_2"/>
    <property type="match status" value="2"/>
</dbReference>
<dbReference type="FunFam" id="3.40.50.300:FF:000913">
    <property type="entry name" value="ABC multidrug transporter SitT"/>
    <property type="match status" value="1"/>
</dbReference>
<evidence type="ECO:0000256" key="4">
    <source>
        <dbReference type="ARBA" id="ARBA00022692"/>
    </source>
</evidence>
<keyword evidence="4 10" id="KW-0812">Transmembrane</keyword>
<feature type="transmembrane region" description="Helical" evidence="10">
    <location>
        <begin position="780"/>
        <end position="809"/>
    </location>
</feature>
<dbReference type="GO" id="GO:0016887">
    <property type="term" value="F:ATP hydrolysis activity"/>
    <property type="evidence" value="ECO:0007669"/>
    <property type="project" value="InterPro"/>
</dbReference>
<feature type="domain" description="ABC transporter" evidence="11">
    <location>
        <begin position="1107"/>
        <end position="1344"/>
    </location>
</feature>
<dbReference type="SUPFAM" id="SSF90123">
    <property type="entry name" value="ABC transporter transmembrane region"/>
    <property type="match status" value="2"/>
</dbReference>
<dbReference type="Gene3D" id="3.40.50.300">
    <property type="entry name" value="P-loop containing nucleotide triphosphate hydrolases"/>
    <property type="match status" value="2"/>
</dbReference>
<dbReference type="SUPFAM" id="SSF52540">
    <property type="entry name" value="P-loop containing nucleoside triphosphate hydrolases"/>
    <property type="match status" value="2"/>
</dbReference>
<dbReference type="InterPro" id="IPR003439">
    <property type="entry name" value="ABC_transporter-like_ATP-bd"/>
</dbReference>
<dbReference type="PROSITE" id="PS50929">
    <property type="entry name" value="ABC_TM1F"/>
    <property type="match status" value="2"/>
</dbReference>
<feature type="transmembrane region" description="Helical" evidence="10">
    <location>
        <begin position="388"/>
        <end position="410"/>
    </location>
</feature>
<feature type="transmembrane region" description="Helical" evidence="10">
    <location>
        <begin position="927"/>
        <end position="945"/>
    </location>
</feature>
<gene>
    <name evidence="13" type="ORF">BCR38DRAFT_457728</name>
</gene>
<dbReference type="RefSeq" id="XP_040715304.1">
    <property type="nucleotide sequence ID" value="XM_040862071.1"/>
</dbReference>
<evidence type="ECO:0000256" key="9">
    <source>
        <dbReference type="SAM" id="MobiDB-lite"/>
    </source>
</evidence>
<dbReference type="EMBL" id="MCFJ01000007">
    <property type="protein sequence ID" value="ORY63890.1"/>
    <property type="molecule type" value="Genomic_DNA"/>
</dbReference>
<proteinExistence type="inferred from homology"/>
<evidence type="ECO:0000256" key="7">
    <source>
        <dbReference type="ARBA" id="ARBA00022989"/>
    </source>
</evidence>
<feature type="transmembrane region" description="Helical" evidence="10">
    <location>
        <begin position="896"/>
        <end position="921"/>
    </location>
</feature>
<feature type="transmembrane region" description="Helical" evidence="10">
    <location>
        <begin position="249"/>
        <end position="268"/>
    </location>
</feature>
<dbReference type="InterPro" id="IPR003593">
    <property type="entry name" value="AAA+_ATPase"/>
</dbReference>
<dbReference type="Pfam" id="PF00005">
    <property type="entry name" value="ABC_tran"/>
    <property type="match status" value="2"/>
</dbReference>
<feature type="transmembrane region" description="Helical" evidence="10">
    <location>
        <begin position="1009"/>
        <end position="1029"/>
    </location>
</feature>
<feature type="domain" description="ABC transporter" evidence="11">
    <location>
        <begin position="450"/>
        <end position="708"/>
    </location>
</feature>
<dbReference type="CDD" id="cd18578">
    <property type="entry name" value="ABC_6TM_Pgp_ABCB1_D2_like"/>
    <property type="match status" value="1"/>
</dbReference>
<dbReference type="InterPro" id="IPR039421">
    <property type="entry name" value="Type_1_exporter"/>
</dbReference>
<dbReference type="Gene3D" id="1.20.1560.10">
    <property type="entry name" value="ABC transporter type 1, transmembrane domain"/>
    <property type="match status" value="1"/>
</dbReference>
<dbReference type="GO" id="GO:0005524">
    <property type="term" value="F:ATP binding"/>
    <property type="evidence" value="ECO:0007669"/>
    <property type="project" value="UniProtKB-KW"/>
</dbReference>
<evidence type="ECO:0000256" key="5">
    <source>
        <dbReference type="ARBA" id="ARBA00022741"/>
    </source>
</evidence>
<evidence type="ECO:0000259" key="12">
    <source>
        <dbReference type="PROSITE" id="PS50929"/>
    </source>
</evidence>
<evidence type="ECO:0000256" key="6">
    <source>
        <dbReference type="ARBA" id="ARBA00022840"/>
    </source>
</evidence>
<dbReference type="PANTHER" id="PTHR43394:SF27">
    <property type="entry name" value="ATP-DEPENDENT TRANSLOCASE ABCB1-LIKE"/>
    <property type="match status" value="1"/>
</dbReference>
<comment type="similarity">
    <text evidence="3">Belongs to the ABC transporter superfamily. ABCB family. Multidrug resistance exporter (TC 3.A.1.201) subfamily.</text>
</comment>
<dbReference type="FunFam" id="3.40.50.300:FF:001530">
    <property type="entry name" value="ABC multidrug transporter (Eurofung)"/>
    <property type="match status" value="1"/>
</dbReference>
<evidence type="ECO:0000256" key="2">
    <source>
        <dbReference type="ARBA" id="ARBA00004308"/>
    </source>
</evidence>
<dbReference type="GO" id="GO:0012505">
    <property type="term" value="C:endomembrane system"/>
    <property type="evidence" value="ECO:0007669"/>
    <property type="project" value="UniProtKB-SubCell"/>
</dbReference>
<keyword evidence="6" id="KW-0067">ATP-binding</keyword>
<feature type="transmembrane region" description="Helical" evidence="10">
    <location>
        <begin position="815"/>
        <end position="841"/>
    </location>
</feature>
<feature type="transmembrane region" description="Helical" evidence="10">
    <location>
        <begin position="169"/>
        <end position="191"/>
    </location>
</feature>
<organism evidence="13 14">
    <name type="scientific">Pseudomassariella vexata</name>
    <dbReference type="NCBI Taxonomy" id="1141098"/>
    <lineage>
        <taxon>Eukaryota</taxon>
        <taxon>Fungi</taxon>
        <taxon>Dikarya</taxon>
        <taxon>Ascomycota</taxon>
        <taxon>Pezizomycotina</taxon>
        <taxon>Sordariomycetes</taxon>
        <taxon>Xylariomycetidae</taxon>
        <taxon>Amphisphaeriales</taxon>
        <taxon>Pseudomassariaceae</taxon>
        <taxon>Pseudomassariella</taxon>
    </lineage>
</organism>
<name>A0A1Y2DX64_9PEZI</name>
<feature type="domain" description="ABC transmembrane type-1" evidence="12">
    <location>
        <begin position="783"/>
        <end position="1069"/>
    </location>
</feature>
<dbReference type="PANTHER" id="PTHR43394">
    <property type="entry name" value="ATP-DEPENDENT PERMEASE MDL1, MITOCHONDRIAL"/>
    <property type="match status" value="1"/>
</dbReference>
<dbReference type="GO" id="GO:0005743">
    <property type="term" value="C:mitochondrial inner membrane"/>
    <property type="evidence" value="ECO:0007669"/>
    <property type="project" value="TreeGrafter"/>
</dbReference>
<feature type="transmembrane region" description="Helical" evidence="10">
    <location>
        <begin position="139"/>
        <end position="163"/>
    </location>
</feature>
<dbReference type="PROSITE" id="PS00211">
    <property type="entry name" value="ABC_TRANSPORTER_1"/>
    <property type="match status" value="2"/>
</dbReference>
<evidence type="ECO:0000259" key="11">
    <source>
        <dbReference type="PROSITE" id="PS50893"/>
    </source>
</evidence>
<dbReference type="GO" id="GO:0015421">
    <property type="term" value="F:ABC-type oligopeptide transporter activity"/>
    <property type="evidence" value="ECO:0007669"/>
    <property type="project" value="TreeGrafter"/>
</dbReference>
<dbReference type="GO" id="GO:0090374">
    <property type="term" value="P:oligopeptide export from mitochondrion"/>
    <property type="evidence" value="ECO:0007669"/>
    <property type="project" value="TreeGrafter"/>
</dbReference>
<evidence type="ECO:0000313" key="13">
    <source>
        <dbReference type="EMBL" id="ORY63890.1"/>
    </source>
</evidence>
<dbReference type="InterPro" id="IPR036640">
    <property type="entry name" value="ABC1_TM_sf"/>
</dbReference>
<dbReference type="GeneID" id="63778283"/>
<evidence type="ECO:0000256" key="3">
    <source>
        <dbReference type="ARBA" id="ARBA00007577"/>
    </source>
</evidence>
<evidence type="ECO:0000313" key="14">
    <source>
        <dbReference type="Proteomes" id="UP000193689"/>
    </source>
</evidence>